<keyword evidence="2" id="KW-0328">Glycosyltransferase</keyword>
<feature type="transmembrane region" description="Helical" evidence="4">
    <location>
        <begin position="285"/>
        <end position="305"/>
    </location>
</feature>
<dbReference type="CDD" id="cd04192">
    <property type="entry name" value="GT_2_like_e"/>
    <property type="match status" value="1"/>
</dbReference>
<evidence type="ECO:0000256" key="4">
    <source>
        <dbReference type="SAM" id="Phobius"/>
    </source>
</evidence>
<dbReference type="Pfam" id="PF00535">
    <property type="entry name" value="Glycos_transf_2"/>
    <property type="match status" value="1"/>
</dbReference>
<feature type="domain" description="Glycosyltransferase 2-like" evidence="5">
    <location>
        <begin position="41"/>
        <end position="190"/>
    </location>
</feature>
<dbReference type="RefSeq" id="WP_097055495.1">
    <property type="nucleotide sequence ID" value="NZ_OCMF01000001.1"/>
</dbReference>
<keyword evidence="3 6" id="KW-0808">Transferase</keyword>
<evidence type="ECO:0000256" key="3">
    <source>
        <dbReference type="ARBA" id="ARBA00022679"/>
    </source>
</evidence>
<dbReference type="Gene3D" id="3.90.550.10">
    <property type="entry name" value="Spore Coat Polysaccharide Biosynthesis Protein SpsA, Chain A"/>
    <property type="match status" value="1"/>
</dbReference>
<name>A0A285X3A4_9FLAO</name>
<keyword evidence="4" id="KW-0472">Membrane</keyword>
<comment type="similarity">
    <text evidence="1">Belongs to the glycosyltransferase 2 family.</text>
</comment>
<keyword evidence="4" id="KW-0812">Transmembrane</keyword>
<keyword evidence="4" id="KW-1133">Transmembrane helix</keyword>
<dbReference type="AlphaFoldDB" id="A0A285X3A4"/>
<dbReference type="EMBL" id="OCMF01000001">
    <property type="protein sequence ID" value="SOC79792.1"/>
    <property type="molecule type" value="Genomic_DNA"/>
</dbReference>
<feature type="transmembrane region" description="Helical" evidence="4">
    <location>
        <begin position="6"/>
        <end position="24"/>
    </location>
</feature>
<dbReference type="GO" id="GO:0016757">
    <property type="term" value="F:glycosyltransferase activity"/>
    <property type="evidence" value="ECO:0007669"/>
    <property type="project" value="UniProtKB-KW"/>
</dbReference>
<dbReference type="PANTHER" id="PTHR43630:SF1">
    <property type="entry name" value="POLY-BETA-1,6-N-ACETYL-D-GLUCOSAMINE SYNTHASE"/>
    <property type="match status" value="1"/>
</dbReference>
<protein>
    <submittedName>
        <fullName evidence="6">Glycosyltransferase, catalytic subunit of cellulose synthase and poly-beta-1,6-N-acetylglucosamine synthase</fullName>
    </submittedName>
</protein>
<evidence type="ECO:0000313" key="6">
    <source>
        <dbReference type="EMBL" id="SOC79792.1"/>
    </source>
</evidence>
<evidence type="ECO:0000313" key="7">
    <source>
        <dbReference type="Proteomes" id="UP000219193"/>
    </source>
</evidence>
<dbReference type="InterPro" id="IPR001173">
    <property type="entry name" value="Glyco_trans_2-like"/>
</dbReference>
<dbReference type="OrthoDB" id="9805625at2"/>
<proteinExistence type="inferred from homology"/>
<keyword evidence="7" id="KW-1185">Reference proteome</keyword>
<reference evidence="7" key="1">
    <citation type="submission" date="2017-09" db="EMBL/GenBank/DDBJ databases">
        <authorList>
            <person name="Varghese N."/>
            <person name="Submissions S."/>
        </authorList>
    </citation>
    <scope>NUCLEOTIDE SEQUENCE [LARGE SCALE GENOMIC DNA]</scope>
    <source>
        <strain evidence="7">CGMCC 1.12641</strain>
    </source>
</reference>
<dbReference type="InterPro" id="IPR029044">
    <property type="entry name" value="Nucleotide-diphossugar_trans"/>
</dbReference>
<evidence type="ECO:0000256" key="2">
    <source>
        <dbReference type="ARBA" id="ARBA00022676"/>
    </source>
</evidence>
<feature type="transmembrane region" description="Helical" evidence="4">
    <location>
        <begin position="244"/>
        <end position="265"/>
    </location>
</feature>
<gene>
    <name evidence="6" type="ORF">SAMN06296241_1328</name>
</gene>
<feature type="transmembrane region" description="Helical" evidence="4">
    <location>
        <begin position="345"/>
        <end position="368"/>
    </location>
</feature>
<dbReference type="Proteomes" id="UP000219193">
    <property type="component" value="Unassembled WGS sequence"/>
</dbReference>
<organism evidence="6 7">
    <name type="scientific">Salinimicrobium sediminis</name>
    <dbReference type="NCBI Taxonomy" id="1343891"/>
    <lineage>
        <taxon>Bacteria</taxon>
        <taxon>Pseudomonadati</taxon>
        <taxon>Bacteroidota</taxon>
        <taxon>Flavobacteriia</taxon>
        <taxon>Flavobacteriales</taxon>
        <taxon>Flavobacteriaceae</taxon>
        <taxon>Salinimicrobium</taxon>
    </lineage>
</organism>
<evidence type="ECO:0000259" key="5">
    <source>
        <dbReference type="Pfam" id="PF00535"/>
    </source>
</evidence>
<dbReference type="SUPFAM" id="SSF53448">
    <property type="entry name" value="Nucleotide-diphospho-sugar transferases"/>
    <property type="match status" value="1"/>
</dbReference>
<accession>A0A285X3A4</accession>
<dbReference type="PANTHER" id="PTHR43630">
    <property type="entry name" value="POLY-BETA-1,6-N-ACETYL-D-GLUCOSAMINE SYNTHASE"/>
    <property type="match status" value="1"/>
</dbReference>
<evidence type="ECO:0000256" key="1">
    <source>
        <dbReference type="ARBA" id="ARBA00006739"/>
    </source>
</evidence>
<sequence>MIPAAIVITLLYVLAMLFLLYGTYQLPVFSGKNAVPKTTFSIVIPMRNEAENLPTLLDSLLKLNYPTEKYEILLINDASEDASEAICEDFRRKHPELKLQLLQNIRKSGSPKKDAIKTAIKVAKMDYILTTDADCIVPEGWLHEFNGLITEKEADAVAGPVMLKSGVSKMGFWRRFQEMDFFSLQAATLGGFGVRIPFMCNGANFCYSKKAFLNVDGFEGNSAIASGDDVFLLEKFQKMGLKIAFLRSPGAVVATSPASGVGQMLSQRIRWAGKTSATKNSFGKAVGLIVFLMNFLLSAAFIAMISGSFSHTVFLGMFLFKFNVDFLLIHRAASFFGRESSLKSYFWSSMIYPFFSSSVVILSIFSGYEWKGRRFKK</sequence>